<feature type="non-terminal residue" evidence="1">
    <location>
        <position position="92"/>
    </location>
</feature>
<evidence type="ECO:0000313" key="2">
    <source>
        <dbReference type="Proteomes" id="UP000823775"/>
    </source>
</evidence>
<proteinExistence type="predicted"/>
<feature type="non-terminal residue" evidence="1">
    <location>
        <position position="1"/>
    </location>
</feature>
<dbReference type="EMBL" id="JACEIK010006069">
    <property type="protein sequence ID" value="MCE2055038.1"/>
    <property type="molecule type" value="Genomic_DNA"/>
</dbReference>
<sequence>VRNNSNRENRGIVPVTLRGPNKGRVGGVTLKSVRILKPKLWDASPGSSKSPTSIAQGVKSEWWSTSDVCLKYVINFFHRTYTDFLFRELAVQ</sequence>
<evidence type="ECO:0000313" key="1">
    <source>
        <dbReference type="EMBL" id="MCE2055038.1"/>
    </source>
</evidence>
<gene>
    <name evidence="1" type="ORF">HAX54_041820</name>
</gene>
<keyword evidence="2" id="KW-1185">Reference proteome</keyword>
<dbReference type="Proteomes" id="UP000823775">
    <property type="component" value="Unassembled WGS sequence"/>
</dbReference>
<accession>A0ABS8W3C3</accession>
<name>A0ABS8W3C3_DATST</name>
<comment type="caution">
    <text evidence="1">The sequence shown here is derived from an EMBL/GenBank/DDBJ whole genome shotgun (WGS) entry which is preliminary data.</text>
</comment>
<reference evidence="1 2" key="1">
    <citation type="journal article" date="2021" name="BMC Genomics">
        <title>Datura genome reveals duplications of psychoactive alkaloid biosynthetic genes and high mutation rate following tissue culture.</title>
        <authorList>
            <person name="Rajewski A."/>
            <person name="Carter-House D."/>
            <person name="Stajich J."/>
            <person name="Litt A."/>
        </authorList>
    </citation>
    <scope>NUCLEOTIDE SEQUENCE [LARGE SCALE GENOMIC DNA]</scope>
    <source>
        <strain evidence="1">AR-01</strain>
    </source>
</reference>
<organism evidence="1 2">
    <name type="scientific">Datura stramonium</name>
    <name type="common">Jimsonweed</name>
    <name type="synonym">Common thornapple</name>
    <dbReference type="NCBI Taxonomy" id="4076"/>
    <lineage>
        <taxon>Eukaryota</taxon>
        <taxon>Viridiplantae</taxon>
        <taxon>Streptophyta</taxon>
        <taxon>Embryophyta</taxon>
        <taxon>Tracheophyta</taxon>
        <taxon>Spermatophyta</taxon>
        <taxon>Magnoliopsida</taxon>
        <taxon>eudicotyledons</taxon>
        <taxon>Gunneridae</taxon>
        <taxon>Pentapetalae</taxon>
        <taxon>asterids</taxon>
        <taxon>lamiids</taxon>
        <taxon>Solanales</taxon>
        <taxon>Solanaceae</taxon>
        <taxon>Solanoideae</taxon>
        <taxon>Datureae</taxon>
        <taxon>Datura</taxon>
    </lineage>
</organism>
<protein>
    <submittedName>
        <fullName evidence="1">Uncharacterized protein</fullName>
    </submittedName>
</protein>